<keyword evidence="3" id="KW-1185">Reference proteome</keyword>
<accession>A0A1H0KBU2</accession>
<reference evidence="3" key="1">
    <citation type="submission" date="2016-10" db="EMBL/GenBank/DDBJ databases">
        <authorList>
            <person name="Varghese N."/>
            <person name="Submissions S."/>
        </authorList>
    </citation>
    <scope>NUCLEOTIDE SEQUENCE [LARGE SCALE GENOMIC DNA]</scope>
    <source>
        <strain evidence="3">IBRC-M 10655</strain>
    </source>
</reference>
<name>A0A1H0KBU2_9PSEU</name>
<evidence type="ECO:0000313" key="2">
    <source>
        <dbReference type="EMBL" id="SDO53303.1"/>
    </source>
</evidence>
<protein>
    <submittedName>
        <fullName evidence="2">Uncharacterized protein</fullName>
    </submittedName>
</protein>
<dbReference type="Proteomes" id="UP000199651">
    <property type="component" value="Unassembled WGS sequence"/>
</dbReference>
<proteinExistence type="predicted"/>
<dbReference type="AlphaFoldDB" id="A0A1H0KBU2"/>
<sequence>MEHMATPEDIPDDAPEVAGTPDVTASDESSPMVEGDRDAPTVRGGMMDIYFNMTK</sequence>
<dbReference type="EMBL" id="FNJB01000003">
    <property type="protein sequence ID" value="SDO53303.1"/>
    <property type="molecule type" value="Genomic_DNA"/>
</dbReference>
<gene>
    <name evidence="2" type="ORF">SAMN05192558_103419</name>
</gene>
<organism evidence="2 3">
    <name type="scientific">Actinokineospora alba</name>
    <dbReference type="NCBI Taxonomy" id="504798"/>
    <lineage>
        <taxon>Bacteria</taxon>
        <taxon>Bacillati</taxon>
        <taxon>Actinomycetota</taxon>
        <taxon>Actinomycetes</taxon>
        <taxon>Pseudonocardiales</taxon>
        <taxon>Pseudonocardiaceae</taxon>
        <taxon>Actinokineospora</taxon>
    </lineage>
</organism>
<feature type="region of interest" description="Disordered" evidence="1">
    <location>
        <begin position="1"/>
        <end position="44"/>
    </location>
</feature>
<evidence type="ECO:0000256" key="1">
    <source>
        <dbReference type="SAM" id="MobiDB-lite"/>
    </source>
</evidence>
<evidence type="ECO:0000313" key="3">
    <source>
        <dbReference type="Proteomes" id="UP000199651"/>
    </source>
</evidence>